<keyword evidence="3" id="KW-1185">Reference proteome</keyword>
<evidence type="ECO:0000313" key="3">
    <source>
        <dbReference type="Proteomes" id="UP001253595"/>
    </source>
</evidence>
<keyword evidence="1" id="KW-0732">Signal</keyword>
<evidence type="ECO:0000256" key="1">
    <source>
        <dbReference type="SAM" id="SignalP"/>
    </source>
</evidence>
<dbReference type="NCBIfam" id="NF041927">
    <property type="entry name" value="Xrt_dep_XDP1"/>
    <property type="match status" value="1"/>
</dbReference>
<accession>A0ABU1USI0</accession>
<evidence type="ECO:0000313" key="2">
    <source>
        <dbReference type="EMBL" id="MDR7088142.1"/>
    </source>
</evidence>
<organism evidence="2 3">
    <name type="scientific">Cellvibrio fibrivorans</name>
    <dbReference type="NCBI Taxonomy" id="126350"/>
    <lineage>
        <taxon>Bacteria</taxon>
        <taxon>Pseudomonadati</taxon>
        <taxon>Pseudomonadota</taxon>
        <taxon>Gammaproteobacteria</taxon>
        <taxon>Cellvibrionales</taxon>
        <taxon>Cellvibrionaceae</taxon>
        <taxon>Cellvibrio</taxon>
    </lineage>
</organism>
<sequence>MLSIKSLIAGLALSTSFVMSAFAVPVTVNLAPNTAGYVWSFNYTSSEADVAVTGWSNKSSGNKAIAQDVIGRWNNSGVGVENANNPHHAVDNASGDYDALLFSFNKVVDLSGLNIGWHQNDADVSLLAYTGAAPFAGNLNGLGSNWAALLNNGWSVVGNYNRNGNGSFAVNTADVASQYWLVGAYNTAFGTGNGLTKKDDYFKLKAITFEAVEVAESGSLILLMLGLAGLRFARRRAA</sequence>
<proteinExistence type="predicted"/>
<gene>
    <name evidence="2" type="ORF">J2X05_000145</name>
</gene>
<dbReference type="RefSeq" id="WP_310067398.1">
    <property type="nucleotide sequence ID" value="NZ_JAVDVX010000001.1"/>
</dbReference>
<name>A0ABU1USI0_9GAMM</name>
<dbReference type="EMBL" id="JAVDVX010000001">
    <property type="protein sequence ID" value="MDR7088142.1"/>
    <property type="molecule type" value="Genomic_DNA"/>
</dbReference>
<dbReference type="Proteomes" id="UP001253595">
    <property type="component" value="Unassembled WGS sequence"/>
</dbReference>
<dbReference type="InterPro" id="IPR049672">
    <property type="entry name" value="Xrt_dep_XDP1"/>
</dbReference>
<protein>
    <recommendedName>
        <fullName evidence="4">PEP-CTERM protein-sorting domain-containing protein</fullName>
    </recommendedName>
</protein>
<comment type="caution">
    <text evidence="2">The sequence shown here is derived from an EMBL/GenBank/DDBJ whole genome shotgun (WGS) entry which is preliminary data.</text>
</comment>
<feature type="signal peptide" evidence="1">
    <location>
        <begin position="1"/>
        <end position="23"/>
    </location>
</feature>
<evidence type="ECO:0008006" key="4">
    <source>
        <dbReference type="Google" id="ProtNLM"/>
    </source>
</evidence>
<feature type="chain" id="PRO_5047297322" description="PEP-CTERM protein-sorting domain-containing protein" evidence="1">
    <location>
        <begin position="24"/>
        <end position="238"/>
    </location>
</feature>
<reference evidence="2 3" key="1">
    <citation type="submission" date="2023-07" db="EMBL/GenBank/DDBJ databases">
        <title>Sorghum-associated microbial communities from plants grown in Nebraska, USA.</title>
        <authorList>
            <person name="Schachtman D."/>
        </authorList>
    </citation>
    <scope>NUCLEOTIDE SEQUENCE [LARGE SCALE GENOMIC DNA]</scope>
    <source>
        <strain evidence="2 3">BE190</strain>
    </source>
</reference>